<dbReference type="AlphaFoldDB" id="A0A1X2GY40"/>
<accession>A0A1X2GY40</accession>
<dbReference type="InterPro" id="IPR019510">
    <property type="entry name" value="AKAP7-like_phosphoesterase"/>
</dbReference>
<dbReference type="EMBL" id="MCGT01000001">
    <property type="protein sequence ID" value="ORX62932.1"/>
    <property type="molecule type" value="Genomic_DNA"/>
</dbReference>
<organism evidence="2 3">
    <name type="scientific">Hesseltinella vesiculosa</name>
    <dbReference type="NCBI Taxonomy" id="101127"/>
    <lineage>
        <taxon>Eukaryota</taxon>
        <taxon>Fungi</taxon>
        <taxon>Fungi incertae sedis</taxon>
        <taxon>Mucoromycota</taxon>
        <taxon>Mucoromycotina</taxon>
        <taxon>Mucoromycetes</taxon>
        <taxon>Mucorales</taxon>
        <taxon>Cunninghamellaceae</taxon>
        <taxon>Hesseltinella</taxon>
    </lineage>
</organism>
<comment type="caution">
    <text evidence="2">The sequence shown here is derived from an EMBL/GenBank/DDBJ whole genome shotgun (WGS) entry which is preliminary data.</text>
</comment>
<reference evidence="2 3" key="1">
    <citation type="submission" date="2016-07" db="EMBL/GenBank/DDBJ databases">
        <title>Pervasive Adenine N6-methylation of Active Genes in Fungi.</title>
        <authorList>
            <consortium name="DOE Joint Genome Institute"/>
            <person name="Mondo S.J."/>
            <person name="Dannebaum R.O."/>
            <person name="Kuo R.C."/>
            <person name="Labutti K."/>
            <person name="Haridas S."/>
            <person name="Kuo A."/>
            <person name="Salamov A."/>
            <person name="Ahrendt S.R."/>
            <person name="Lipzen A."/>
            <person name="Sullivan W."/>
            <person name="Andreopoulos W.B."/>
            <person name="Clum A."/>
            <person name="Lindquist E."/>
            <person name="Daum C."/>
            <person name="Ramamoorthy G.K."/>
            <person name="Gryganskyi A."/>
            <person name="Culley D."/>
            <person name="Magnuson J.K."/>
            <person name="James T.Y."/>
            <person name="O'Malley M.A."/>
            <person name="Stajich J.E."/>
            <person name="Spatafora J.W."/>
            <person name="Visel A."/>
            <person name="Grigoriev I.V."/>
        </authorList>
    </citation>
    <scope>NUCLEOTIDE SEQUENCE [LARGE SCALE GENOMIC DNA]</scope>
    <source>
        <strain evidence="2 3">NRRL 3301</strain>
    </source>
</reference>
<dbReference type="Proteomes" id="UP000242146">
    <property type="component" value="Unassembled WGS sequence"/>
</dbReference>
<evidence type="ECO:0000313" key="2">
    <source>
        <dbReference type="EMBL" id="ORX62932.1"/>
    </source>
</evidence>
<evidence type="ECO:0000313" key="3">
    <source>
        <dbReference type="Proteomes" id="UP000242146"/>
    </source>
</evidence>
<protein>
    <recommendedName>
        <fullName evidence="1">A-kinase anchor protein 7-like phosphoesterase domain-containing protein</fullName>
    </recommendedName>
</protein>
<dbReference type="Pfam" id="PF10469">
    <property type="entry name" value="AKAP7_NLS"/>
    <property type="match status" value="1"/>
</dbReference>
<dbReference type="InterPro" id="IPR009097">
    <property type="entry name" value="Cyclic_Pdiesterase"/>
</dbReference>
<dbReference type="Gene3D" id="3.90.1140.10">
    <property type="entry name" value="Cyclic phosphodiesterase"/>
    <property type="match status" value="1"/>
</dbReference>
<gene>
    <name evidence="2" type="ORF">DM01DRAFT_1008655</name>
</gene>
<evidence type="ECO:0000259" key="1">
    <source>
        <dbReference type="Pfam" id="PF10469"/>
    </source>
</evidence>
<proteinExistence type="predicted"/>
<name>A0A1X2GY40_9FUNG</name>
<dbReference type="SUPFAM" id="SSF55144">
    <property type="entry name" value="LigT-like"/>
    <property type="match status" value="1"/>
</dbReference>
<keyword evidence="3" id="KW-1185">Reference proteome</keyword>
<feature type="domain" description="A-kinase anchor protein 7-like phosphoesterase" evidence="1">
    <location>
        <begin position="10"/>
        <end position="102"/>
    </location>
</feature>
<sequence length="118" mass="13208">MKKFRGRDGPRVIYANAKDKSKGNLLRPLYQAIKEAMTEAGFWISPGRKQWTPHVTVVETRYVNVAGFPSAAFVKRSVGSVDLGLTAINHLELSKRDRQCPISDLNQCVAIFKVFNDA</sequence>